<keyword evidence="4 9" id="KW-0812">Transmembrane</keyword>
<keyword evidence="7 9" id="KW-0472">Membrane</keyword>
<gene>
    <name evidence="10" type="primary">EOG090X0FS4</name>
</gene>
<accession>A0A9N6WWZ4</accession>
<sequence length="188" mass="20988">MAGSDEKNEPKVIKVNKWDGSAVKNALDDAVKEVLVDKFKYIESFSLVDGRLAICTIAVAVAGFALLWDYLHPFPESKMVLLGCVLGYFFMMGVLTLYTTHKEKGIFLLAYNPSDSSSRWSASSGLKKYDDQYELVLSYRSGSGKAREAKSKRSVAQYFDENGTLLMEHVEPEVTKLHNSLLSGRKTK</sequence>
<evidence type="ECO:0000313" key="10">
    <source>
        <dbReference type="EMBL" id="CAG4635127.1"/>
    </source>
</evidence>
<dbReference type="InterPro" id="IPR009582">
    <property type="entry name" value="Spc2/SPCS2"/>
</dbReference>
<keyword evidence="6 9" id="KW-1133">Transmembrane helix</keyword>
<evidence type="ECO:0000256" key="2">
    <source>
        <dbReference type="ARBA" id="ARBA00007324"/>
    </source>
</evidence>
<evidence type="ECO:0000256" key="9">
    <source>
        <dbReference type="RuleBase" id="RU368033"/>
    </source>
</evidence>
<evidence type="ECO:0000256" key="8">
    <source>
        <dbReference type="ARBA" id="ARBA00045608"/>
    </source>
</evidence>
<proteinExistence type="inferred from homology"/>
<dbReference type="Pfam" id="PF06703">
    <property type="entry name" value="SPC25"/>
    <property type="match status" value="1"/>
</dbReference>
<evidence type="ECO:0000256" key="4">
    <source>
        <dbReference type="ARBA" id="ARBA00022692"/>
    </source>
</evidence>
<dbReference type="EMBL" id="OC978472">
    <property type="protein sequence ID" value="CAG4635127.1"/>
    <property type="molecule type" value="Genomic_DNA"/>
</dbReference>
<comment type="subcellular location">
    <subcellularLocation>
        <location evidence="1 9">Endoplasmic reticulum membrane</location>
        <topology evidence="1 9">Multi-pass membrane protein</topology>
    </subcellularLocation>
</comment>
<keyword evidence="5 9" id="KW-0256">Endoplasmic reticulum</keyword>
<evidence type="ECO:0000256" key="5">
    <source>
        <dbReference type="ARBA" id="ARBA00022824"/>
    </source>
</evidence>
<dbReference type="GO" id="GO:0006465">
    <property type="term" value="P:signal peptide processing"/>
    <property type="evidence" value="ECO:0007669"/>
    <property type="project" value="UniProtKB-UniRule"/>
</dbReference>
<dbReference type="GO" id="GO:0008233">
    <property type="term" value="F:peptidase activity"/>
    <property type="evidence" value="ECO:0007669"/>
    <property type="project" value="UniProtKB-UniRule"/>
</dbReference>
<dbReference type="GO" id="GO:0045047">
    <property type="term" value="P:protein targeting to ER"/>
    <property type="evidence" value="ECO:0007669"/>
    <property type="project" value="TreeGrafter"/>
</dbReference>
<dbReference type="PANTHER" id="PTHR13085:SF0">
    <property type="entry name" value="SIGNAL PEPTIDASE COMPLEX SUBUNIT 2"/>
    <property type="match status" value="1"/>
</dbReference>
<name>A0A9N6WWZ4_9CRUS</name>
<feature type="transmembrane region" description="Helical" evidence="9">
    <location>
        <begin position="80"/>
        <end position="98"/>
    </location>
</feature>
<evidence type="ECO:0000256" key="1">
    <source>
        <dbReference type="ARBA" id="ARBA00004477"/>
    </source>
</evidence>
<comment type="similarity">
    <text evidence="2 9">Belongs to the SPCS2 family.</text>
</comment>
<feature type="transmembrane region" description="Helical" evidence="9">
    <location>
        <begin position="48"/>
        <end position="68"/>
    </location>
</feature>
<dbReference type="GO" id="GO:0005787">
    <property type="term" value="C:signal peptidase complex"/>
    <property type="evidence" value="ECO:0007669"/>
    <property type="project" value="UniProtKB-UniRule"/>
</dbReference>
<evidence type="ECO:0000256" key="3">
    <source>
        <dbReference type="ARBA" id="ARBA00017057"/>
    </source>
</evidence>
<reference evidence="10" key="1">
    <citation type="submission" date="2021-04" db="EMBL/GenBank/DDBJ databases">
        <authorList>
            <person name="Cornetti L."/>
        </authorList>
    </citation>
    <scope>NUCLEOTIDE SEQUENCE</scope>
</reference>
<dbReference type="PANTHER" id="PTHR13085">
    <property type="entry name" value="MICROSOMAL SIGNAL PEPTIDASE 25 KDA SUBUNIT"/>
    <property type="match status" value="1"/>
</dbReference>
<organism evidence="10">
    <name type="scientific">Alona affinis</name>
    <dbReference type="NCBI Taxonomy" id="381656"/>
    <lineage>
        <taxon>Eukaryota</taxon>
        <taxon>Metazoa</taxon>
        <taxon>Ecdysozoa</taxon>
        <taxon>Arthropoda</taxon>
        <taxon>Crustacea</taxon>
        <taxon>Branchiopoda</taxon>
        <taxon>Diplostraca</taxon>
        <taxon>Cladocera</taxon>
        <taxon>Anomopoda</taxon>
        <taxon>Chydoridae</taxon>
        <taxon>Alona</taxon>
    </lineage>
</organism>
<comment type="function">
    <text evidence="8 9">Component of the signal peptidase complex (SPC) which catalyzes the cleavage of N-terminal signal sequences from nascent proteins as they are translocated into the lumen of the endoplasmic reticulum. Enhances the enzymatic activity of SPC and facilitates the interactions between different components of the translocation site.</text>
</comment>
<dbReference type="AlphaFoldDB" id="A0A9N6WWZ4"/>
<evidence type="ECO:0000256" key="7">
    <source>
        <dbReference type="ARBA" id="ARBA00023136"/>
    </source>
</evidence>
<protein>
    <recommendedName>
        <fullName evidence="3 9">Signal peptidase complex subunit 2</fullName>
    </recommendedName>
</protein>
<evidence type="ECO:0000256" key="6">
    <source>
        <dbReference type="ARBA" id="ARBA00022989"/>
    </source>
</evidence>